<dbReference type="CDD" id="cd06260">
    <property type="entry name" value="DUF820-like"/>
    <property type="match status" value="1"/>
</dbReference>
<keyword evidence="4" id="KW-1185">Reference proteome</keyword>
<gene>
    <name evidence="3" type="ORF">ACFPM3_02305</name>
</gene>
<organism evidence="3 4">
    <name type="scientific">Streptomyces coeruleoprunus</name>
    <dbReference type="NCBI Taxonomy" id="285563"/>
    <lineage>
        <taxon>Bacteria</taxon>
        <taxon>Bacillati</taxon>
        <taxon>Actinomycetota</taxon>
        <taxon>Actinomycetes</taxon>
        <taxon>Kitasatosporales</taxon>
        <taxon>Streptomycetaceae</taxon>
        <taxon>Streptomyces</taxon>
    </lineage>
</organism>
<dbReference type="Pfam" id="PF05685">
    <property type="entry name" value="Uma2"/>
    <property type="match status" value="1"/>
</dbReference>
<dbReference type="InterPro" id="IPR011335">
    <property type="entry name" value="Restrct_endonuc-II-like"/>
</dbReference>
<protein>
    <submittedName>
        <fullName evidence="3">Uma2 family endonuclease</fullName>
    </submittedName>
</protein>
<name>A0ABV9X7C1_9ACTN</name>
<keyword evidence="3" id="KW-0540">Nuclease</keyword>
<comment type="caution">
    <text evidence="3">The sequence shown here is derived from an EMBL/GenBank/DDBJ whole genome shotgun (WGS) entry which is preliminary data.</text>
</comment>
<evidence type="ECO:0000256" key="1">
    <source>
        <dbReference type="SAM" id="MobiDB-lite"/>
    </source>
</evidence>
<reference evidence="4" key="1">
    <citation type="journal article" date="2019" name="Int. J. Syst. Evol. Microbiol.">
        <title>The Global Catalogue of Microorganisms (GCM) 10K type strain sequencing project: providing services to taxonomists for standard genome sequencing and annotation.</title>
        <authorList>
            <consortium name="The Broad Institute Genomics Platform"/>
            <consortium name="The Broad Institute Genome Sequencing Center for Infectious Disease"/>
            <person name="Wu L."/>
            <person name="Ma J."/>
        </authorList>
    </citation>
    <scope>NUCLEOTIDE SEQUENCE [LARGE SCALE GENOMIC DNA]</scope>
    <source>
        <strain evidence="4">CGMCC 4.1648</strain>
    </source>
</reference>
<evidence type="ECO:0000313" key="4">
    <source>
        <dbReference type="Proteomes" id="UP001595829"/>
    </source>
</evidence>
<accession>A0ABV9X7C1</accession>
<dbReference type="RefSeq" id="WP_345692001.1">
    <property type="nucleotide sequence ID" value="NZ_BAABIT010000001.1"/>
</dbReference>
<proteinExistence type="predicted"/>
<dbReference type="PANTHER" id="PTHR35400:SF3">
    <property type="entry name" value="SLL1072 PROTEIN"/>
    <property type="match status" value="1"/>
</dbReference>
<dbReference type="GO" id="GO:0004519">
    <property type="term" value="F:endonuclease activity"/>
    <property type="evidence" value="ECO:0007669"/>
    <property type="project" value="UniProtKB-KW"/>
</dbReference>
<keyword evidence="3" id="KW-0255">Endonuclease</keyword>
<dbReference type="InterPro" id="IPR008538">
    <property type="entry name" value="Uma2"/>
</dbReference>
<feature type="region of interest" description="Disordered" evidence="1">
    <location>
        <begin position="1"/>
        <end position="33"/>
    </location>
</feature>
<feature type="domain" description="Putative restriction endonuclease" evidence="2">
    <location>
        <begin position="34"/>
        <end position="204"/>
    </location>
</feature>
<dbReference type="Proteomes" id="UP001595829">
    <property type="component" value="Unassembled WGS sequence"/>
</dbReference>
<evidence type="ECO:0000259" key="2">
    <source>
        <dbReference type="Pfam" id="PF05685"/>
    </source>
</evidence>
<sequence length="219" mass="24088">MTAQPIGFGPQRGGPGRRGRALRDVSAPRPQMTPEQFEDLAADAARRDVTLEFINGKVWVKPVGDGNHDEIAAWLTAQCMQYRPDLRVHGNRGLRVETYRQGMARPDITLAPPGAFSGTGEWGDPGPVLLVAEVTSFDYDTEARDRQEKPRAYAECGIPVFLLIDRDVDEITVYSDPVDGKYQSAPSYGYGDQVNIPVLGITLDTDELRNLTGRPDSSL</sequence>
<dbReference type="InterPro" id="IPR012296">
    <property type="entry name" value="Nuclease_put_TT1808"/>
</dbReference>
<keyword evidence="3" id="KW-0378">Hydrolase</keyword>
<dbReference type="SUPFAM" id="SSF52980">
    <property type="entry name" value="Restriction endonuclease-like"/>
    <property type="match status" value="1"/>
</dbReference>
<dbReference type="EMBL" id="JBHSJD010000001">
    <property type="protein sequence ID" value="MFC5020981.1"/>
    <property type="molecule type" value="Genomic_DNA"/>
</dbReference>
<evidence type="ECO:0000313" key="3">
    <source>
        <dbReference type="EMBL" id="MFC5020981.1"/>
    </source>
</evidence>
<dbReference type="Gene3D" id="3.90.1570.10">
    <property type="entry name" value="tt1808, chain A"/>
    <property type="match status" value="1"/>
</dbReference>
<dbReference type="PANTHER" id="PTHR35400">
    <property type="entry name" value="SLR1083 PROTEIN"/>
    <property type="match status" value="1"/>
</dbReference>